<evidence type="ECO:0000313" key="2">
    <source>
        <dbReference type="EMBL" id="KZP34066.1"/>
    </source>
</evidence>
<sequence length="324" mass="36577">MTARRIAQQNGKLAREARELMAESARESVIETPFDESCEKILEEAIEVHAFHAEAAIKMKRDAETAGGWKLMWYKIRTKHFPDDDLDWTVTHGFLVLMGGFYYLDPGKDPRPLSPKEVEDCINDGSLELPTKSQINDKSKSGAFARIVASLQTIWFVMQSLARPMQQLPLTLLEVVTLAYTLITVALHIFWWSKPLNISQPFRVRHVAVPNPTPCTTFQKLQAQESRGMLETLLRTVMGSQADDADLSRSGKVPTFYSGTPDEWESIQANFFALGFAMMFGSIHFVAWSFAFPSHAENLIWRIASMAVVGVPAIYIFLLFLWVG</sequence>
<feature type="transmembrane region" description="Helical" evidence="1">
    <location>
        <begin position="271"/>
        <end position="292"/>
    </location>
</feature>
<keyword evidence="3" id="KW-1185">Reference proteome</keyword>
<dbReference type="EMBL" id="KV417481">
    <property type="protein sequence ID" value="KZP34066.1"/>
    <property type="molecule type" value="Genomic_DNA"/>
</dbReference>
<dbReference type="OrthoDB" id="9451547at2759"/>
<feature type="transmembrane region" description="Helical" evidence="1">
    <location>
        <begin position="299"/>
        <end position="323"/>
    </location>
</feature>
<keyword evidence="1" id="KW-0812">Transmembrane</keyword>
<dbReference type="PANTHER" id="PTHR35043:SF7">
    <property type="entry name" value="TRANSCRIPTION FACTOR DOMAIN-CONTAINING PROTEIN"/>
    <property type="match status" value="1"/>
</dbReference>
<dbReference type="AlphaFoldDB" id="A0A166WSI8"/>
<dbReference type="PANTHER" id="PTHR35043">
    <property type="entry name" value="TRANSCRIPTION FACTOR DOMAIN-CONTAINING PROTEIN"/>
    <property type="match status" value="1"/>
</dbReference>
<reference evidence="2 3" key="1">
    <citation type="journal article" date="2016" name="Mol. Biol. Evol.">
        <title>Comparative Genomics of Early-Diverging Mushroom-Forming Fungi Provides Insights into the Origins of Lignocellulose Decay Capabilities.</title>
        <authorList>
            <person name="Nagy L.G."/>
            <person name="Riley R."/>
            <person name="Tritt A."/>
            <person name="Adam C."/>
            <person name="Daum C."/>
            <person name="Floudas D."/>
            <person name="Sun H."/>
            <person name="Yadav J.S."/>
            <person name="Pangilinan J."/>
            <person name="Larsson K.H."/>
            <person name="Matsuura K."/>
            <person name="Barry K."/>
            <person name="Labutti K."/>
            <person name="Kuo R."/>
            <person name="Ohm R.A."/>
            <person name="Bhattacharya S.S."/>
            <person name="Shirouzu T."/>
            <person name="Yoshinaga Y."/>
            <person name="Martin F.M."/>
            <person name="Grigoriev I.V."/>
            <person name="Hibbett D.S."/>
        </authorList>
    </citation>
    <scope>NUCLEOTIDE SEQUENCE [LARGE SCALE GENOMIC DNA]</scope>
    <source>
        <strain evidence="2 3">CBS 109695</strain>
    </source>
</reference>
<evidence type="ECO:0000313" key="3">
    <source>
        <dbReference type="Proteomes" id="UP000076532"/>
    </source>
</evidence>
<evidence type="ECO:0000256" key="1">
    <source>
        <dbReference type="SAM" id="Phobius"/>
    </source>
</evidence>
<proteinExistence type="predicted"/>
<organism evidence="2 3">
    <name type="scientific">Athelia psychrophila</name>
    <dbReference type="NCBI Taxonomy" id="1759441"/>
    <lineage>
        <taxon>Eukaryota</taxon>
        <taxon>Fungi</taxon>
        <taxon>Dikarya</taxon>
        <taxon>Basidiomycota</taxon>
        <taxon>Agaricomycotina</taxon>
        <taxon>Agaricomycetes</taxon>
        <taxon>Agaricomycetidae</taxon>
        <taxon>Atheliales</taxon>
        <taxon>Atheliaceae</taxon>
        <taxon>Athelia</taxon>
    </lineage>
</organism>
<name>A0A166WSI8_9AGAM</name>
<protein>
    <submittedName>
        <fullName evidence="2">Uncharacterized protein</fullName>
    </submittedName>
</protein>
<keyword evidence="1" id="KW-1133">Transmembrane helix</keyword>
<feature type="transmembrane region" description="Helical" evidence="1">
    <location>
        <begin position="170"/>
        <end position="192"/>
    </location>
</feature>
<feature type="non-terminal residue" evidence="2">
    <location>
        <position position="324"/>
    </location>
</feature>
<keyword evidence="1" id="KW-0472">Membrane</keyword>
<gene>
    <name evidence="2" type="ORF">FIBSPDRAFT_772963</name>
</gene>
<accession>A0A166WSI8</accession>
<dbReference type="Proteomes" id="UP000076532">
    <property type="component" value="Unassembled WGS sequence"/>
</dbReference>